<dbReference type="Gene3D" id="1.20.1280.50">
    <property type="match status" value="1"/>
</dbReference>
<evidence type="ECO:0000313" key="3">
    <source>
        <dbReference type="Proteomes" id="UP000018001"/>
    </source>
</evidence>
<reference evidence="3" key="1">
    <citation type="journal article" date="2014" name="Genome Announc.">
        <title>Draft genome sequence of the formaldehyde-resistant fungus Byssochlamys spectabilis No. 5 (anamorph Paecilomyces variotii No. 5) (NBRC109023).</title>
        <authorList>
            <person name="Oka T."/>
            <person name="Ekino K."/>
            <person name="Fukuda K."/>
            <person name="Nomura Y."/>
        </authorList>
    </citation>
    <scope>NUCLEOTIDE SEQUENCE [LARGE SCALE GENOMIC DNA]</scope>
    <source>
        <strain evidence="3">No. 5 / NBRC 109023</strain>
    </source>
</reference>
<dbReference type="SUPFAM" id="SSF81383">
    <property type="entry name" value="F-box domain"/>
    <property type="match status" value="1"/>
</dbReference>
<dbReference type="PROSITE" id="PS50181">
    <property type="entry name" value="FBOX"/>
    <property type="match status" value="1"/>
</dbReference>
<dbReference type="OrthoDB" id="4396256at2759"/>
<dbReference type="Pfam" id="PF12937">
    <property type="entry name" value="F-box-like"/>
    <property type="match status" value="1"/>
</dbReference>
<keyword evidence="3" id="KW-1185">Reference proteome</keyword>
<comment type="caution">
    <text evidence="2">The sequence shown here is derived from an EMBL/GenBank/DDBJ whole genome shotgun (WGS) entry which is preliminary data.</text>
</comment>
<evidence type="ECO:0000313" key="2">
    <source>
        <dbReference type="EMBL" id="GAD92031.1"/>
    </source>
</evidence>
<dbReference type="InParanoid" id="V5FQY4"/>
<sequence>MNLNQRSQFEQLPAELLYEIASYLDFKDLKNLSGVNKTLRDVAFPRIFRHISLPFSGPGVDALNEMAGSRFAKVTKSLRFRVIPSVINVSGKRELRTGVVHPIEKIYPRKEYTYHCERRYLPPNITYEKVAEYMSIISEEQSKLPRGNRALLSLATTLQQFSALEEVGVDWRLKHADTYGLNVVISRCRKRKDLCNKHLLDTIGKAINLRAKDNPITSLQLVSERVWQSIHWYPELDLPDEAFIAIRSLDIQSHGSAIGMLVLRANMPELRSLKMIVYDELDLDDLDGLCRKTRKTLNVLHIETEVFLYHGHMYVLLCNVQACQEIMTFLDKLGKDMSLEEVKVRALDRPEKDMGLLESLLRGESIP</sequence>
<feature type="domain" description="F-box" evidence="1">
    <location>
        <begin position="6"/>
        <end position="51"/>
    </location>
</feature>
<evidence type="ECO:0000259" key="1">
    <source>
        <dbReference type="PROSITE" id="PS50181"/>
    </source>
</evidence>
<dbReference type="Proteomes" id="UP000018001">
    <property type="component" value="Unassembled WGS sequence"/>
</dbReference>
<dbReference type="HOGENOM" id="CLU_754383_0_0_1"/>
<dbReference type="EMBL" id="BAUL01000014">
    <property type="protein sequence ID" value="GAD92031.1"/>
    <property type="molecule type" value="Genomic_DNA"/>
</dbReference>
<protein>
    <recommendedName>
        <fullName evidence="1">F-box domain-containing protein</fullName>
    </recommendedName>
</protein>
<organism evidence="2 3">
    <name type="scientific">Byssochlamys spectabilis (strain No. 5 / NBRC 109023)</name>
    <name type="common">Paecilomyces variotii</name>
    <dbReference type="NCBI Taxonomy" id="1356009"/>
    <lineage>
        <taxon>Eukaryota</taxon>
        <taxon>Fungi</taxon>
        <taxon>Dikarya</taxon>
        <taxon>Ascomycota</taxon>
        <taxon>Pezizomycotina</taxon>
        <taxon>Eurotiomycetes</taxon>
        <taxon>Eurotiomycetidae</taxon>
        <taxon>Eurotiales</taxon>
        <taxon>Thermoascaceae</taxon>
        <taxon>Paecilomyces</taxon>
    </lineage>
</organism>
<gene>
    <name evidence="2" type="ORF">PVAR5_0617</name>
</gene>
<proteinExistence type="predicted"/>
<dbReference type="InterPro" id="IPR036047">
    <property type="entry name" value="F-box-like_dom_sf"/>
</dbReference>
<name>V5FQY4_BYSSN</name>
<dbReference type="InterPro" id="IPR001810">
    <property type="entry name" value="F-box_dom"/>
</dbReference>
<dbReference type="AlphaFoldDB" id="V5FQY4"/>
<accession>V5FQY4</accession>
<dbReference type="SMART" id="SM00256">
    <property type="entry name" value="FBOX"/>
    <property type="match status" value="1"/>
</dbReference>